<protein>
    <submittedName>
        <fullName evidence="1">Uncharacterized protein</fullName>
    </submittedName>
</protein>
<gene>
    <name evidence="1" type="ORF">MERR_LOCUS46740</name>
</gene>
<reference evidence="1" key="1">
    <citation type="submission" date="2020-01" db="EMBL/GenBank/DDBJ databases">
        <authorList>
            <person name="Mishra B."/>
        </authorList>
    </citation>
    <scope>NUCLEOTIDE SEQUENCE [LARGE SCALE GENOMIC DNA]</scope>
</reference>
<dbReference type="AlphaFoldDB" id="A0A6D2L3Z0"/>
<dbReference type="Proteomes" id="UP000467841">
    <property type="component" value="Unassembled WGS sequence"/>
</dbReference>
<dbReference type="EMBL" id="CACVBM020001784">
    <property type="protein sequence ID" value="CAA7059504.1"/>
    <property type="molecule type" value="Genomic_DNA"/>
</dbReference>
<accession>A0A6D2L3Z0</accession>
<evidence type="ECO:0000313" key="2">
    <source>
        <dbReference type="Proteomes" id="UP000467841"/>
    </source>
</evidence>
<comment type="caution">
    <text evidence="1">The sequence shown here is derived from an EMBL/GenBank/DDBJ whole genome shotgun (WGS) entry which is preliminary data.</text>
</comment>
<proteinExistence type="predicted"/>
<name>A0A6D2L3Z0_9BRAS</name>
<sequence>MLVCLRATIPLPCCSQSFHKKFKLLKFEMRTFNRTQFGGLPAKTKEAFNNLCLLQDKALANPDSPTFEAVSITADRWHYLASVEERFYRQLKVDTCEIFTDPSDIKREVVLHFQRFMQSHAPESETATSEYMRDLLTYRCSPDMAASLSASD</sequence>
<keyword evidence="2" id="KW-1185">Reference proteome</keyword>
<organism evidence="1 2">
    <name type="scientific">Microthlaspi erraticum</name>
    <dbReference type="NCBI Taxonomy" id="1685480"/>
    <lineage>
        <taxon>Eukaryota</taxon>
        <taxon>Viridiplantae</taxon>
        <taxon>Streptophyta</taxon>
        <taxon>Embryophyta</taxon>
        <taxon>Tracheophyta</taxon>
        <taxon>Spermatophyta</taxon>
        <taxon>Magnoliopsida</taxon>
        <taxon>eudicotyledons</taxon>
        <taxon>Gunneridae</taxon>
        <taxon>Pentapetalae</taxon>
        <taxon>rosids</taxon>
        <taxon>malvids</taxon>
        <taxon>Brassicales</taxon>
        <taxon>Brassicaceae</taxon>
        <taxon>Coluteocarpeae</taxon>
        <taxon>Microthlaspi</taxon>
    </lineage>
</organism>
<evidence type="ECO:0000313" key="1">
    <source>
        <dbReference type="EMBL" id="CAA7059504.1"/>
    </source>
</evidence>